<accession>A0ABV0PKH7</accession>
<evidence type="ECO:0000313" key="14">
    <source>
        <dbReference type="EMBL" id="MEQ2183990.1"/>
    </source>
</evidence>
<sequence length="307" mass="35103">MGPFTTPKKRAEAGSVDPWTPTSNLKMLISAASREIRNREKKLCMDTDERDSLDPTQDSENGEELEKIISRKDKSLGLLCHKFLARYPDYPDSALADICLDDVATQLNVERRRIYDIMNVLESLHMVSRSAKNRYSWHGRTKLGETLAILKHVGEKHRYGQQMQQIRQRIRDREFDFNSEEKENEAAADMEFGEQKELFFVEHPGVEFKAGEKQKGQLFIYKGIKCISADVKCYVSSVWTTLPVSSASVNSRKDKSLRVMSQKFVMLFLVSNPRVVSLDVAAKILIGEDHVADQDKSKFKSKYLKSA</sequence>
<evidence type="ECO:0000256" key="10">
    <source>
        <dbReference type="ARBA" id="ARBA00039673"/>
    </source>
</evidence>
<evidence type="ECO:0000256" key="3">
    <source>
        <dbReference type="ARBA" id="ARBA00022491"/>
    </source>
</evidence>
<keyword evidence="5 11" id="KW-0238">DNA-binding</keyword>
<feature type="compositionally biased region" description="Basic and acidic residues" evidence="12">
    <location>
        <begin position="41"/>
        <end position="53"/>
    </location>
</feature>
<gene>
    <name evidence="14" type="primary">E2F8</name>
    <name evidence="14" type="ORF">GOODEAATRI_003504</name>
</gene>
<evidence type="ECO:0000256" key="4">
    <source>
        <dbReference type="ARBA" id="ARBA00023015"/>
    </source>
</evidence>
<organism evidence="14 15">
    <name type="scientific">Goodea atripinnis</name>
    <dbReference type="NCBI Taxonomy" id="208336"/>
    <lineage>
        <taxon>Eukaryota</taxon>
        <taxon>Metazoa</taxon>
        <taxon>Chordata</taxon>
        <taxon>Craniata</taxon>
        <taxon>Vertebrata</taxon>
        <taxon>Euteleostomi</taxon>
        <taxon>Actinopterygii</taxon>
        <taxon>Neopterygii</taxon>
        <taxon>Teleostei</taxon>
        <taxon>Neoteleostei</taxon>
        <taxon>Acanthomorphata</taxon>
        <taxon>Ovalentaria</taxon>
        <taxon>Atherinomorphae</taxon>
        <taxon>Cyprinodontiformes</taxon>
        <taxon>Goodeidae</taxon>
        <taxon>Goodea</taxon>
    </lineage>
</organism>
<dbReference type="InterPro" id="IPR003316">
    <property type="entry name" value="E2F_WHTH_DNA-bd_dom"/>
</dbReference>
<keyword evidence="6" id="KW-0010">Activator</keyword>
<evidence type="ECO:0000256" key="12">
    <source>
        <dbReference type="SAM" id="MobiDB-lite"/>
    </source>
</evidence>
<keyword evidence="8 11" id="KW-0539">Nucleus</keyword>
<evidence type="ECO:0000256" key="1">
    <source>
        <dbReference type="ARBA" id="ARBA00004123"/>
    </source>
</evidence>
<name>A0ABV0PKH7_9TELE</name>
<evidence type="ECO:0000256" key="5">
    <source>
        <dbReference type="ARBA" id="ARBA00023125"/>
    </source>
</evidence>
<keyword evidence="15" id="KW-1185">Reference proteome</keyword>
<dbReference type="InterPro" id="IPR015633">
    <property type="entry name" value="E2F"/>
</dbReference>
<reference evidence="14 15" key="1">
    <citation type="submission" date="2021-06" db="EMBL/GenBank/DDBJ databases">
        <authorList>
            <person name="Palmer J.M."/>
        </authorList>
    </citation>
    <scope>NUCLEOTIDE SEQUENCE [LARGE SCALE GENOMIC DNA]</scope>
    <source>
        <strain evidence="14 15">GA_2019</strain>
        <tissue evidence="14">Muscle</tissue>
    </source>
</reference>
<evidence type="ECO:0000256" key="6">
    <source>
        <dbReference type="ARBA" id="ARBA00023159"/>
    </source>
</evidence>
<proteinExistence type="inferred from homology"/>
<dbReference type="InterPro" id="IPR036388">
    <property type="entry name" value="WH-like_DNA-bd_sf"/>
</dbReference>
<keyword evidence="9" id="KW-0131">Cell cycle</keyword>
<protein>
    <recommendedName>
        <fullName evidence="10">Transcription factor E2F8</fullName>
    </recommendedName>
</protein>
<evidence type="ECO:0000256" key="8">
    <source>
        <dbReference type="ARBA" id="ARBA00023242"/>
    </source>
</evidence>
<keyword evidence="3" id="KW-0678">Repressor</keyword>
<dbReference type="Gene3D" id="1.10.10.10">
    <property type="entry name" value="Winged helix-like DNA-binding domain superfamily/Winged helix DNA-binding domain"/>
    <property type="match status" value="2"/>
</dbReference>
<dbReference type="PANTHER" id="PTHR12081:SF40">
    <property type="entry name" value="TRANSCRIPTION FACTOR E2F8"/>
    <property type="match status" value="1"/>
</dbReference>
<keyword evidence="7 11" id="KW-0804">Transcription</keyword>
<evidence type="ECO:0000256" key="9">
    <source>
        <dbReference type="ARBA" id="ARBA00023306"/>
    </source>
</evidence>
<feature type="region of interest" description="Disordered" evidence="12">
    <location>
        <begin position="1"/>
        <end position="21"/>
    </location>
</feature>
<evidence type="ECO:0000256" key="11">
    <source>
        <dbReference type="RuleBase" id="RU003796"/>
    </source>
</evidence>
<comment type="similarity">
    <text evidence="2 11">Belongs to the E2F/DP family.</text>
</comment>
<keyword evidence="4 11" id="KW-0805">Transcription regulation</keyword>
<feature type="region of interest" description="Disordered" evidence="12">
    <location>
        <begin position="41"/>
        <end position="64"/>
    </location>
</feature>
<comment type="subcellular location">
    <subcellularLocation>
        <location evidence="1 11">Nucleus</location>
    </subcellularLocation>
</comment>
<dbReference type="Proteomes" id="UP001476798">
    <property type="component" value="Unassembled WGS sequence"/>
</dbReference>
<evidence type="ECO:0000256" key="7">
    <source>
        <dbReference type="ARBA" id="ARBA00023163"/>
    </source>
</evidence>
<dbReference type="SUPFAM" id="SSF46785">
    <property type="entry name" value="Winged helix' DNA-binding domain"/>
    <property type="match status" value="1"/>
</dbReference>
<evidence type="ECO:0000256" key="2">
    <source>
        <dbReference type="ARBA" id="ARBA00010940"/>
    </source>
</evidence>
<dbReference type="InterPro" id="IPR036390">
    <property type="entry name" value="WH_DNA-bd_sf"/>
</dbReference>
<dbReference type="PANTHER" id="PTHR12081">
    <property type="entry name" value="TRANSCRIPTION FACTOR E2F"/>
    <property type="match status" value="1"/>
</dbReference>
<evidence type="ECO:0000259" key="13">
    <source>
        <dbReference type="SMART" id="SM01372"/>
    </source>
</evidence>
<evidence type="ECO:0000313" key="15">
    <source>
        <dbReference type="Proteomes" id="UP001476798"/>
    </source>
</evidence>
<dbReference type="EMBL" id="JAHRIO010080100">
    <property type="protein sequence ID" value="MEQ2183990.1"/>
    <property type="molecule type" value="Genomic_DNA"/>
</dbReference>
<dbReference type="SMART" id="SM01372">
    <property type="entry name" value="E2F_TDP"/>
    <property type="match status" value="2"/>
</dbReference>
<feature type="domain" description="E2F/DP family winged-helix DNA-binding" evidence="13">
    <location>
        <begin position="252"/>
        <end position="303"/>
    </location>
</feature>
<comment type="caution">
    <text evidence="14">The sequence shown here is derived from an EMBL/GenBank/DDBJ whole genome shotgun (WGS) entry which is preliminary data.</text>
</comment>
<feature type="domain" description="E2F/DP family winged-helix DNA-binding" evidence="13">
    <location>
        <begin position="71"/>
        <end position="139"/>
    </location>
</feature>
<dbReference type="Pfam" id="PF02319">
    <property type="entry name" value="WHD_E2F_TDP"/>
    <property type="match status" value="1"/>
</dbReference>